<gene>
    <name evidence="2" type="ORF">NPIL_363351</name>
</gene>
<protein>
    <submittedName>
        <fullName evidence="2">Uncharacterized protein</fullName>
    </submittedName>
</protein>
<organism evidence="2 3">
    <name type="scientific">Nephila pilipes</name>
    <name type="common">Giant wood spider</name>
    <name type="synonym">Nephila maculata</name>
    <dbReference type="NCBI Taxonomy" id="299642"/>
    <lineage>
        <taxon>Eukaryota</taxon>
        <taxon>Metazoa</taxon>
        <taxon>Ecdysozoa</taxon>
        <taxon>Arthropoda</taxon>
        <taxon>Chelicerata</taxon>
        <taxon>Arachnida</taxon>
        <taxon>Araneae</taxon>
        <taxon>Araneomorphae</taxon>
        <taxon>Entelegynae</taxon>
        <taxon>Araneoidea</taxon>
        <taxon>Nephilidae</taxon>
        <taxon>Nephila</taxon>
    </lineage>
</organism>
<evidence type="ECO:0000313" key="3">
    <source>
        <dbReference type="Proteomes" id="UP000887013"/>
    </source>
</evidence>
<accession>A0A8X6IXW2</accession>
<proteinExistence type="predicted"/>
<evidence type="ECO:0000313" key="2">
    <source>
        <dbReference type="EMBL" id="GFS65610.1"/>
    </source>
</evidence>
<comment type="caution">
    <text evidence="2">The sequence shown here is derived from an EMBL/GenBank/DDBJ whole genome shotgun (WGS) entry which is preliminary data.</text>
</comment>
<dbReference type="EMBL" id="BMAW01094475">
    <property type="protein sequence ID" value="GFS65610.1"/>
    <property type="molecule type" value="Genomic_DNA"/>
</dbReference>
<evidence type="ECO:0000256" key="1">
    <source>
        <dbReference type="SAM" id="MobiDB-lite"/>
    </source>
</evidence>
<dbReference type="Proteomes" id="UP000887013">
    <property type="component" value="Unassembled WGS sequence"/>
</dbReference>
<reference evidence="2" key="1">
    <citation type="submission" date="2020-08" db="EMBL/GenBank/DDBJ databases">
        <title>Multicomponent nature underlies the extraordinary mechanical properties of spider dragline silk.</title>
        <authorList>
            <person name="Kono N."/>
            <person name="Nakamura H."/>
            <person name="Mori M."/>
            <person name="Yoshida Y."/>
            <person name="Ohtoshi R."/>
            <person name="Malay A.D."/>
            <person name="Moran D.A.P."/>
            <person name="Tomita M."/>
            <person name="Numata K."/>
            <person name="Arakawa K."/>
        </authorList>
    </citation>
    <scope>NUCLEOTIDE SEQUENCE</scope>
</reference>
<dbReference type="AlphaFoldDB" id="A0A8X6IXW2"/>
<name>A0A8X6IXW2_NEPPI</name>
<keyword evidence="3" id="KW-1185">Reference proteome</keyword>
<feature type="region of interest" description="Disordered" evidence="1">
    <location>
        <begin position="1"/>
        <end position="22"/>
    </location>
</feature>
<sequence length="78" mass="8719">MDYTFEPLGHNEIEKPAPAPNFEQPPCFVTMSGLETTMPMIERHDRQGWKVTVSISLDTGHTDYNQGADATIIPEELA</sequence>